<gene>
    <name evidence="1" type="ORF">DAETH_15580</name>
</gene>
<evidence type="ECO:0000313" key="2">
    <source>
        <dbReference type="Proteomes" id="UP001064971"/>
    </source>
</evidence>
<protein>
    <submittedName>
        <fullName evidence="1">Uncharacterized protein</fullName>
    </submittedName>
</protein>
<reference evidence="1" key="1">
    <citation type="submission" date="2022-07" db="EMBL/GenBank/DDBJ databases">
        <title>Complete Genome Sequence of the Radioresistant Bacterium Deinococcus aetherius ST0316, Isolated from the Air Dust collected in Lower Stratosphere above Japan.</title>
        <authorList>
            <person name="Satoh K."/>
            <person name="Hagiwara K."/>
            <person name="Katsumata K."/>
            <person name="Kubo A."/>
            <person name="Yokobori S."/>
            <person name="Yamagishi A."/>
            <person name="Oono Y."/>
            <person name="Narumi I."/>
        </authorList>
    </citation>
    <scope>NUCLEOTIDE SEQUENCE</scope>
    <source>
        <strain evidence="1">ST0316</strain>
    </source>
</reference>
<proteinExistence type="predicted"/>
<accession>A0ABN6RG06</accession>
<dbReference type="Proteomes" id="UP001064971">
    <property type="component" value="Chromosome"/>
</dbReference>
<dbReference type="RefSeq" id="WP_264777344.1">
    <property type="nucleotide sequence ID" value="NZ_AP026560.1"/>
</dbReference>
<organism evidence="1 2">
    <name type="scientific">Deinococcus aetherius</name>
    <dbReference type="NCBI Taxonomy" id="200252"/>
    <lineage>
        <taxon>Bacteria</taxon>
        <taxon>Thermotogati</taxon>
        <taxon>Deinococcota</taxon>
        <taxon>Deinococci</taxon>
        <taxon>Deinococcales</taxon>
        <taxon>Deinococcaceae</taxon>
        <taxon>Deinococcus</taxon>
    </lineage>
</organism>
<dbReference type="EMBL" id="AP026560">
    <property type="protein sequence ID" value="BDP41589.1"/>
    <property type="molecule type" value="Genomic_DNA"/>
</dbReference>
<name>A0ABN6RG06_9DEIO</name>
<evidence type="ECO:0000313" key="1">
    <source>
        <dbReference type="EMBL" id="BDP41589.1"/>
    </source>
</evidence>
<sequence length="75" mass="8734">MRGEVSKGHILHNVHIQFLARRVGHDDFLAYAPELETPWVGVDLTWLDARHGKAERPPWPSTHLYPSLEAFFMER</sequence>
<keyword evidence="2" id="KW-1185">Reference proteome</keyword>